<comment type="caution">
    <text evidence="2">The sequence shown here is derived from an EMBL/GenBank/DDBJ whole genome shotgun (WGS) entry which is preliminary data.</text>
</comment>
<feature type="transmembrane region" description="Helical" evidence="1">
    <location>
        <begin position="452"/>
        <end position="470"/>
    </location>
</feature>
<proteinExistence type="predicted"/>
<dbReference type="PANTHER" id="PTHR11328:SF24">
    <property type="entry name" value="MAJOR FACILITATOR SUPERFAMILY (MFS) PROFILE DOMAIN-CONTAINING PROTEIN"/>
    <property type="match status" value="1"/>
</dbReference>
<feature type="transmembrane region" description="Helical" evidence="1">
    <location>
        <begin position="133"/>
        <end position="152"/>
    </location>
</feature>
<dbReference type="Pfam" id="PF13347">
    <property type="entry name" value="MFS_2"/>
    <property type="match status" value="1"/>
</dbReference>
<dbReference type="InterPro" id="IPR039672">
    <property type="entry name" value="MFS_2"/>
</dbReference>
<evidence type="ECO:0000256" key="1">
    <source>
        <dbReference type="SAM" id="Phobius"/>
    </source>
</evidence>
<keyword evidence="1" id="KW-0472">Membrane</keyword>
<feature type="transmembrane region" description="Helical" evidence="1">
    <location>
        <begin position="407"/>
        <end position="432"/>
    </location>
</feature>
<sequence>MSQDGMAMPLNGKKDPYDIDFTSTTAKVPWYDKIIHSMYGAYSFNVSWVIFGYYLVYFYTDVVGLSATVAGSIMLFARVADCFTDLWVGYMLDNVCYKWGRYRSWAIFGIIPLFLLFIGVFTALPVESTGLKVAWAAVCYGCFGSIGATFSFMPQIAQFCNMTRNPRERETIAIVKSLCTNLAQVAAAALFMPMVKLFGGSKGNEAQGFFWAAFAIGLTVMLFQILNAQMTKKYELNRDGSCREHLRQVEHEPMFAQLKSFAKNRPAIILQIGEVLKQIMQAIKNGMIIYIFIYFLGLEDFYSVAMFAYTIALMLGVFLMKPFIRMFKDTSRAYMICMASSAVFSIALFAVCSIYGPAGASQSMQFGLLFAMFILNGILSGAYYSFSNVMIPATVDYGEWKNGKGQAGVVSAVNGFCITIGAALGAQIMGILLDGSGYVANQTQSDGTIRSLLILAFVIPAVVTLIHMVLQMFYGLSDKKLEACMVDVRARRAEKQQRLQKKRTTNKTD</sequence>
<dbReference type="NCBIfam" id="TIGR00792">
    <property type="entry name" value="gph"/>
    <property type="match status" value="1"/>
</dbReference>
<dbReference type="SUPFAM" id="SSF103473">
    <property type="entry name" value="MFS general substrate transporter"/>
    <property type="match status" value="1"/>
</dbReference>
<feature type="transmembrane region" description="Helical" evidence="1">
    <location>
        <begin position="275"/>
        <end position="295"/>
    </location>
</feature>
<dbReference type="Proteomes" id="UP001600941">
    <property type="component" value="Unassembled WGS sequence"/>
</dbReference>
<dbReference type="RefSeq" id="WP_227210880.1">
    <property type="nucleotide sequence ID" value="NZ_BAABZQ010000001.1"/>
</dbReference>
<gene>
    <name evidence="2" type="ORF">K340107D12_00420</name>
</gene>
<feature type="transmembrane region" description="Helical" evidence="1">
    <location>
        <begin position="39"/>
        <end position="59"/>
    </location>
</feature>
<feature type="transmembrane region" description="Helical" evidence="1">
    <location>
        <begin position="102"/>
        <end position="121"/>
    </location>
</feature>
<dbReference type="InterPro" id="IPR001927">
    <property type="entry name" value="Na/Gal_symport"/>
</dbReference>
<name>A0ABQ0BL10_9FIRM</name>
<dbReference type="InterPro" id="IPR036259">
    <property type="entry name" value="MFS_trans_sf"/>
</dbReference>
<keyword evidence="1" id="KW-1133">Transmembrane helix</keyword>
<dbReference type="Gene3D" id="1.20.1250.20">
    <property type="entry name" value="MFS general substrate transporter like domains"/>
    <property type="match status" value="2"/>
</dbReference>
<reference evidence="2 3" key="1">
    <citation type="submission" date="2024-04" db="EMBL/GenBank/DDBJ databases">
        <title>Defined microbial consortia suppress multidrug-resistant proinflammatory Enterobacteriaceae via ecological control.</title>
        <authorList>
            <person name="Furuichi M."/>
            <person name="Kawaguchi T."/>
            <person name="Pust M."/>
            <person name="Yasuma K."/>
            <person name="Plichta D."/>
            <person name="Hasegawa N."/>
            <person name="Ohya T."/>
            <person name="Bhattarai S."/>
            <person name="Sasajima S."/>
            <person name="Aoto Y."/>
            <person name="Tuganbaev T."/>
            <person name="Yaginuma M."/>
            <person name="Ueda M."/>
            <person name="Okahashi N."/>
            <person name="Amafuji K."/>
            <person name="Kiridooshi Y."/>
            <person name="Sugita K."/>
            <person name="Strazar M."/>
            <person name="Skelly A."/>
            <person name="Suda W."/>
            <person name="Hattori M."/>
            <person name="Nakamoto N."/>
            <person name="Caballero S."/>
            <person name="Norman J."/>
            <person name="Olle B."/>
            <person name="Tanoue T."/>
            <person name="Arita M."/>
            <person name="Bucci V."/>
            <person name="Atarashi K."/>
            <person name="Xavier R."/>
            <person name="Honda K."/>
        </authorList>
    </citation>
    <scope>NUCLEOTIDE SEQUENCE [LARGE SCALE GENOMIC DNA]</scope>
    <source>
        <strain evidence="3">k34-0107-D12</strain>
    </source>
</reference>
<feature type="transmembrane region" description="Helical" evidence="1">
    <location>
        <begin position="301"/>
        <end position="320"/>
    </location>
</feature>
<keyword evidence="3" id="KW-1185">Reference proteome</keyword>
<dbReference type="EMBL" id="BAABZQ010000001">
    <property type="protein sequence ID" value="GAA6497226.1"/>
    <property type="molecule type" value="Genomic_DNA"/>
</dbReference>
<evidence type="ECO:0000313" key="2">
    <source>
        <dbReference type="EMBL" id="GAA6497226.1"/>
    </source>
</evidence>
<protein>
    <submittedName>
        <fullName evidence="2">MFS transporter</fullName>
    </submittedName>
</protein>
<feature type="transmembrane region" description="Helical" evidence="1">
    <location>
        <begin position="332"/>
        <end position="356"/>
    </location>
</feature>
<feature type="transmembrane region" description="Helical" evidence="1">
    <location>
        <begin position="173"/>
        <end position="196"/>
    </location>
</feature>
<keyword evidence="1" id="KW-0812">Transmembrane</keyword>
<feature type="transmembrane region" description="Helical" evidence="1">
    <location>
        <begin position="368"/>
        <end position="386"/>
    </location>
</feature>
<accession>A0ABQ0BL10</accession>
<evidence type="ECO:0000313" key="3">
    <source>
        <dbReference type="Proteomes" id="UP001600941"/>
    </source>
</evidence>
<dbReference type="PANTHER" id="PTHR11328">
    <property type="entry name" value="MAJOR FACILITATOR SUPERFAMILY DOMAIN-CONTAINING PROTEIN"/>
    <property type="match status" value="1"/>
</dbReference>
<feature type="transmembrane region" description="Helical" evidence="1">
    <location>
        <begin position="208"/>
        <end position="228"/>
    </location>
</feature>
<organism evidence="2 3">
    <name type="scientific">Blautia parvula</name>
    <dbReference type="NCBI Taxonomy" id="2877527"/>
    <lineage>
        <taxon>Bacteria</taxon>
        <taxon>Bacillati</taxon>
        <taxon>Bacillota</taxon>
        <taxon>Clostridia</taxon>
        <taxon>Lachnospirales</taxon>
        <taxon>Lachnospiraceae</taxon>
        <taxon>Blautia</taxon>
    </lineage>
</organism>